<dbReference type="EMBL" id="JARK01001476">
    <property type="protein sequence ID" value="EYB97515.1"/>
    <property type="molecule type" value="Genomic_DNA"/>
</dbReference>
<feature type="compositionally biased region" description="Polar residues" evidence="1">
    <location>
        <begin position="9"/>
        <end position="27"/>
    </location>
</feature>
<feature type="region of interest" description="Disordered" evidence="1">
    <location>
        <begin position="1"/>
        <end position="56"/>
    </location>
</feature>
<dbReference type="Proteomes" id="UP000024635">
    <property type="component" value="Unassembled WGS sequence"/>
</dbReference>
<proteinExistence type="predicted"/>
<dbReference type="AlphaFoldDB" id="A0A016T469"/>
<evidence type="ECO:0000313" key="2">
    <source>
        <dbReference type="EMBL" id="EYB97515.1"/>
    </source>
</evidence>
<keyword evidence="3" id="KW-1185">Reference proteome</keyword>
<reference evidence="3" key="1">
    <citation type="journal article" date="2015" name="Nat. Genet.">
        <title>The genome and transcriptome of the zoonotic hookworm Ancylostoma ceylanicum identify infection-specific gene families.</title>
        <authorList>
            <person name="Schwarz E.M."/>
            <person name="Hu Y."/>
            <person name="Antoshechkin I."/>
            <person name="Miller M.M."/>
            <person name="Sternberg P.W."/>
            <person name="Aroian R.V."/>
        </authorList>
    </citation>
    <scope>NUCLEOTIDE SEQUENCE</scope>
    <source>
        <strain evidence="3">HY135</strain>
    </source>
</reference>
<organism evidence="2 3">
    <name type="scientific">Ancylostoma ceylanicum</name>
    <dbReference type="NCBI Taxonomy" id="53326"/>
    <lineage>
        <taxon>Eukaryota</taxon>
        <taxon>Metazoa</taxon>
        <taxon>Ecdysozoa</taxon>
        <taxon>Nematoda</taxon>
        <taxon>Chromadorea</taxon>
        <taxon>Rhabditida</taxon>
        <taxon>Rhabditina</taxon>
        <taxon>Rhabditomorpha</taxon>
        <taxon>Strongyloidea</taxon>
        <taxon>Ancylostomatidae</taxon>
        <taxon>Ancylostomatinae</taxon>
        <taxon>Ancylostoma</taxon>
    </lineage>
</organism>
<accession>A0A016T469</accession>
<gene>
    <name evidence="2" type="primary">Acey_s0140.g2188</name>
    <name evidence="2" type="ORF">Y032_0140g2188</name>
</gene>
<name>A0A016T469_9BILA</name>
<feature type="compositionally biased region" description="Basic and acidic residues" evidence="1">
    <location>
        <begin position="45"/>
        <end position="55"/>
    </location>
</feature>
<sequence length="71" mass="8074">MHAHLFTYRNHSLNEQQNTAQSVQATHSEIAEQTLKTTPDVNSEEQAKPHKKGVDSGHTVLKGLWLAKIWR</sequence>
<comment type="caution">
    <text evidence="2">The sequence shown here is derived from an EMBL/GenBank/DDBJ whole genome shotgun (WGS) entry which is preliminary data.</text>
</comment>
<protein>
    <submittedName>
        <fullName evidence="2">Uncharacterized protein</fullName>
    </submittedName>
</protein>
<evidence type="ECO:0000256" key="1">
    <source>
        <dbReference type="SAM" id="MobiDB-lite"/>
    </source>
</evidence>
<evidence type="ECO:0000313" key="3">
    <source>
        <dbReference type="Proteomes" id="UP000024635"/>
    </source>
</evidence>